<feature type="transmembrane region" description="Helical" evidence="2">
    <location>
        <begin position="46"/>
        <end position="71"/>
    </location>
</feature>
<dbReference type="InterPro" id="IPR045339">
    <property type="entry name" value="DUF6534"/>
</dbReference>
<name>A0A4V4HGF8_DENBC</name>
<accession>A0A4V4HGF8</accession>
<keyword evidence="2" id="KW-1133">Transmembrane helix</keyword>
<proteinExistence type="predicted"/>
<protein>
    <recommendedName>
        <fullName evidence="4">DUF6534 domain-containing protein</fullName>
    </recommendedName>
</protein>
<reference evidence="5 6" key="1">
    <citation type="journal article" date="2019" name="Nat. Ecol. Evol.">
        <title>Megaphylogeny resolves global patterns of mushroom evolution.</title>
        <authorList>
            <person name="Varga T."/>
            <person name="Krizsan K."/>
            <person name="Foldi C."/>
            <person name="Dima B."/>
            <person name="Sanchez-Garcia M."/>
            <person name="Sanchez-Ramirez S."/>
            <person name="Szollosi G.J."/>
            <person name="Szarkandi J.G."/>
            <person name="Papp V."/>
            <person name="Albert L."/>
            <person name="Andreopoulos W."/>
            <person name="Angelini C."/>
            <person name="Antonin V."/>
            <person name="Barry K.W."/>
            <person name="Bougher N.L."/>
            <person name="Buchanan P."/>
            <person name="Buyck B."/>
            <person name="Bense V."/>
            <person name="Catcheside P."/>
            <person name="Chovatia M."/>
            <person name="Cooper J."/>
            <person name="Damon W."/>
            <person name="Desjardin D."/>
            <person name="Finy P."/>
            <person name="Geml J."/>
            <person name="Haridas S."/>
            <person name="Hughes K."/>
            <person name="Justo A."/>
            <person name="Karasinski D."/>
            <person name="Kautmanova I."/>
            <person name="Kiss B."/>
            <person name="Kocsube S."/>
            <person name="Kotiranta H."/>
            <person name="LaButti K.M."/>
            <person name="Lechner B.E."/>
            <person name="Liimatainen K."/>
            <person name="Lipzen A."/>
            <person name="Lukacs Z."/>
            <person name="Mihaltcheva S."/>
            <person name="Morgado L.N."/>
            <person name="Niskanen T."/>
            <person name="Noordeloos M.E."/>
            <person name="Ohm R.A."/>
            <person name="Ortiz-Santana B."/>
            <person name="Ovrebo C."/>
            <person name="Racz N."/>
            <person name="Riley R."/>
            <person name="Savchenko A."/>
            <person name="Shiryaev A."/>
            <person name="Soop K."/>
            <person name="Spirin V."/>
            <person name="Szebenyi C."/>
            <person name="Tomsovsky M."/>
            <person name="Tulloss R.E."/>
            <person name="Uehling J."/>
            <person name="Grigoriev I.V."/>
            <person name="Vagvolgyi C."/>
            <person name="Papp T."/>
            <person name="Martin F.M."/>
            <person name="Miettinen O."/>
            <person name="Hibbett D.S."/>
            <person name="Nagy L.G."/>
        </authorList>
    </citation>
    <scope>NUCLEOTIDE SEQUENCE [LARGE SCALE GENOMIC DNA]</scope>
    <source>
        <strain evidence="5 6">CBS 962.96</strain>
    </source>
</reference>
<evidence type="ECO:0000313" key="5">
    <source>
        <dbReference type="EMBL" id="THU98655.1"/>
    </source>
</evidence>
<organism evidence="5 6">
    <name type="scientific">Dendrothele bispora (strain CBS 962.96)</name>
    <dbReference type="NCBI Taxonomy" id="1314807"/>
    <lineage>
        <taxon>Eukaryota</taxon>
        <taxon>Fungi</taxon>
        <taxon>Dikarya</taxon>
        <taxon>Basidiomycota</taxon>
        <taxon>Agaricomycotina</taxon>
        <taxon>Agaricomycetes</taxon>
        <taxon>Agaricomycetidae</taxon>
        <taxon>Agaricales</taxon>
        <taxon>Agaricales incertae sedis</taxon>
        <taxon>Dendrothele</taxon>
    </lineage>
</organism>
<evidence type="ECO:0000256" key="3">
    <source>
        <dbReference type="SAM" id="SignalP"/>
    </source>
</evidence>
<dbReference type="Proteomes" id="UP000297245">
    <property type="component" value="Unassembled WGS sequence"/>
</dbReference>
<evidence type="ECO:0000256" key="1">
    <source>
        <dbReference type="SAM" id="MobiDB-lite"/>
    </source>
</evidence>
<dbReference type="EMBL" id="ML179132">
    <property type="protein sequence ID" value="THU98655.1"/>
    <property type="molecule type" value="Genomic_DNA"/>
</dbReference>
<feature type="region of interest" description="Disordered" evidence="1">
    <location>
        <begin position="103"/>
        <end position="125"/>
    </location>
</feature>
<evidence type="ECO:0000256" key="2">
    <source>
        <dbReference type="SAM" id="Phobius"/>
    </source>
</evidence>
<keyword evidence="2" id="KW-0472">Membrane</keyword>
<dbReference type="PANTHER" id="PTHR40465:SF1">
    <property type="entry name" value="DUF6534 DOMAIN-CONTAINING PROTEIN"/>
    <property type="match status" value="1"/>
</dbReference>
<keyword evidence="2" id="KW-0812">Transmembrane</keyword>
<dbReference type="OrthoDB" id="3046394at2759"/>
<keyword evidence="3" id="KW-0732">Signal</keyword>
<dbReference type="PANTHER" id="PTHR40465">
    <property type="entry name" value="CHROMOSOME 1, WHOLE GENOME SHOTGUN SEQUENCE"/>
    <property type="match status" value="1"/>
</dbReference>
<evidence type="ECO:0000259" key="4">
    <source>
        <dbReference type="Pfam" id="PF20152"/>
    </source>
</evidence>
<sequence length="175" mass="19775">MITVILVLFLWVSSIYINHTQSKHKRGFKASNELIDRIFRSTVQTGLLTSVVACIDLFLYLAFVSTCLYISRTRHLIFNIMLCKLYSMTLMSSLNARQGWSFSNSTSETGGEPPHGGTPPLDRSSTVVAATTTRTTTSLDSDSISDFHVDQSRLLESSFISNMRWRWRRLGVVEI</sequence>
<feature type="domain" description="DUF6534" evidence="4">
    <location>
        <begin position="1"/>
        <end position="98"/>
    </location>
</feature>
<feature type="chain" id="PRO_5020623700" description="DUF6534 domain-containing protein" evidence="3">
    <location>
        <begin position="23"/>
        <end position="175"/>
    </location>
</feature>
<evidence type="ECO:0000313" key="6">
    <source>
        <dbReference type="Proteomes" id="UP000297245"/>
    </source>
</evidence>
<gene>
    <name evidence="5" type="ORF">K435DRAFT_752611</name>
</gene>
<dbReference type="AlphaFoldDB" id="A0A4V4HGF8"/>
<feature type="signal peptide" evidence="3">
    <location>
        <begin position="1"/>
        <end position="22"/>
    </location>
</feature>
<dbReference type="Pfam" id="PF20152">
    <property type="entry name" value="DUF6534"/>
    <property type="match status" value="1"/>
</dbReference>
<keyword evidence="6" id="KW-1185">Reference proteome</keyword>